<feature type="compositionally biased region" description="Basic and acidic residues" evidence="1">
    <location>
        <begin position="217"/>
        <end position="231"/>
    </location>
</feature>
<dbReference type="OrthoDB" id="4270720at2"/>
<name>A0A1H8R9T1_9ACTN</name>
<keyword evidence="2" id="KW-0732">Signal</keyword>
<dbReference type="EMBL" id="FODD01000033">
    <property type="protein sequence ID" value="SEO63116.1"/>
    <property type="molecule type" value="Genomic_DNA"/>
</dbReference>
<dbReference type="STRING" id="310780.SAMN05216267_103372"/>
<evidence type="ECO:0000256" key="1">
    <source>
        <dbReference type="SAM" id="MobiDB-lite"/>
    </source>
</evidence>
<feature type="signal peptide" evidence="2">
    <location>
        <begin position="1"/>
        <end position="34"/>
    </location>
</feature>
<evidence type="ECO:0000313" key="4">
    <source>
        <dbReference type="EMBL" id="SEO63116.1"/>
    </source>
</evidence>
<protein>
    <recommendedName>
        <fullName evidence="3">DUF11 domain-containing protein</fullName>
    </recommendedName>
</protein>
<feature type="chain" id="PRO_5038295066" description="DUF11 domain-containing protein" evidence="2">
    <location>
        <begin position="35"/>
        <end position="231"/>
    </location>
</feature>
<feature type="compositionally biased region" description="Low complexity" evidence="1">
    <location>
        <begin position="194"/>
        <end position="210"/>
    </location>
</feature>
<evidence type="ECO:0000256" key="2">
    <source>
        <dbReference type="SAM" id="SignalP"/>
    </source>
</evidence>
<evidence type="ECO:0000259" key="3">
    <source>
        <dbReference type="Pfam" id="PF01345"/>
    </source>
</evidence>
<proteinExistence type="predicted"/>
<evidence type="ECO:0000313" key="5">
    <source>
        <dbReference type="EMBL" id="SEP00574.1"/>
    </source>
</evidence>
<keyword evidence="6" id="KW-1185">Reference proteome</keyword>
<dbReference type="Proteomes" id="UP000181951">
    <property type="component" value="Unassembled WGS sequence"/>
</dbReference>
<dbReference type="Pfam" id="PF01345">
    <property type="entry name" value="DUF11"/>
    <property type="match status" value="1"/>
</dbReference>
<dbReference type="RefSeq" id="WP_141726134.1">
    <property type="nucleotide sequence ID" value="NZ_FODD01000033.1"/>
</dbReference>
<organism evidence="4 6">
    <name type="scientific">Actinacidiphila rubida</name>
    <dbReference type="NCBI Taxonomy" id="310780"/>
    <lineage>
        <taxon>Bacteria</taxon>
        <taxon>Bacillati</taxon>
        <taxon>Actinomycetota</taxon>
        <taxon>Actinomycetes</taxon>
        <taxon>Kitasatosporales</taxon>
        <taxon>Streptomycetaceae</taxon>
        <taxon>Actinacidiphila</taxon>
    </lineage>
</organism>
<feature type="domain" description="DUF11" evidence="3">
    <location>
        <begin position="94"/>
        <end position="211"/>
    </location>
</feature>
<dbReference type="InterPro" id="IPR001434">
    <property type="entry name" value="OmcB-like_DUF11"/>
</dbReference>
<gene>
    <name evidence="4" type="ORF">SAMN05216267_103372</name>
    <name evidence="5" type="ORF">SAMN05216267_106828</name>
</gene>
<dbReference type="EMBL" id="FODD01000068">
    <property type="protein sequence ID" value="SEP00574.1"/>
    <property type="molecule type" value="Genomic_DNA"/>
</dbReference>
<dbReference type="AlphaFoldDB" id="A0A1H8R9T1"/>
<feature type="region of interest" description="Disordered" evidence="1">
    <location>
        <begin position="194"/>
        <end position="231"/>
    </location>
</feature>
<evidence type="ECO:0000313" key="6">
    <source>
        <dbReference type="Proteomes" id="UP000181951"/>
    </source>
</evidence>
<reference evidence="4 6" key="1">
    <citation type="submission" date="2016-10" db="EMBL/GenBank/DDBJ databases">
        <authorList>
            <person name="de Groot N.N."/>
        </authorList>
    </citation>
    <scope>NUCLEOTIDE SEQUENCE [LARGE SCALE GENOMIC DNA]</scope>
    <source>
        <strain evidence="4 6">CGMCC 4.2026</strain>
    </source>
</reference>
<accession>A0A1H8R9T1</accession>
<sequence>MFRLRLRARARRTGKVTMARLAVLAIVVATASTATVQRSYVNDGTAPVMDTFTATALTAPGGTAATHPGGTAATAGTADTGLTFTVVPVRRPSLTIAKTHAGTFVQGQDGVYTITVGDATTAAAPTNGTTVTVHDVLPAGLRADRITGRGWRCTPATLTCTRGDVLPAGHHYPPVTLKVGISCNARARVTNTATVTGGGDPATRTATDTTTIRHHGHDRDGRHDGCDRHDH</sequence>